<organism evidence="1">
    <name type="scientific">marine metagenome</name>
    <dbReference type="NCBI Taxonomy" id="408172"/>
    <lineage>
        <taxon>unclassified sequences</taxon>
        <taxon>metagenomes</taxon>
        <taxon>ecological metagenomes</taxon>
    </lineage>
</organism>
<gene>
    <name evidence="1" type="ORF">METZ01_LOCUS210083</name>
</gene>
<dbReference type="AlphaFoldDB" id="A0A382F3G5"/>
<reference evidence="1" key="1">
    <citation type="submission" date="2018-05" db="EMBL/GenBank/DDBJ databases">
        <authorList>
            <person name="Lanie J.A."/>
            <person name="Ng W.-L."/>
            <person name="Kazmierczak K.M."/>
            <person name="Andrzejewski T.M."/>
            <person name="Davidsen T.M."/>
            <person name="Wayne K.J."/>
            <person name="Tettelin H."/>
            <person name="Glass J.I."/>
            <person name="Rusch D."/>
            <person name="Podicherti R."/>
            <person name="Tsui H.-C.T."/>
            <person name="Winkler M.E."/>
        </authorList>
    </citation>
    <scope>NUCLEOTIDE SEQUENCE</scope>
</reference>
<accession>A0A382F3G5</accession>
<name>A0A382F3G5_9ZZZZ</name>
<sequence>VSRKKDAALYRRSAIKTVTNCVNKEAKMPYLVPLRQLLSFFQTDQYLSYIKKIFNCNISINR</sequence>
<protein>
    <submittedName>
        <fullName evidence="1">Uncharacterized protein</fullName>
    </submittedName>
</protein>
<evidence type="ECO:0000313" key="1">
    <source>
        <dbReference type="EMBL" id="SVB57229.1"/>
    </source>
</evidence>
<dbReference type="EMBL" id="UINC01047672">
    <property type="protein sequence ID" value="SVB57229.1"/>
    <property type="molecule type" value="Genomic_DNA"/>
</dbReference>
<feature type="non-terminal residue" evidence="1">
    <location>
        <position position="1"/>
    </location>
</feature>
<proteinExistence type="predicted"/>